<proteinExistence type="predicted"/>
<keyword evidence="2" id="KW-1185">Reference proteome</keyword>
<protein>
    <submittedName>
        <fullName evidence="1">Uncharacterized protein</fullName>
    </submittedName>
</protein>
<dbReference type="STRING" id="1086011.HJ01_01899"/>
<gene>
    <name evidence="1" type="ORF">HJ01_01899</name>
</gene>
<dbReference type="EMBL" id="AHKF01000018">
    <property type="protein sequence ID" value="EIA08177.1"/>
    <property type="molecule type" value="Genomic_DNA"/>
</dbReference>
<organism evidence="1 2">
    <name type="scientific">Flavobacterium frigoris (strain PS1)</name>
    <dbReference type="NCBI Taxonomy" id="1086011"/>
    <lineage>
        <taxon>Bacteria</taxon>
        <taxon>Pseudomonadati</taxon>
        <taxon>Bacteroidota</taxon>
        <taxon>Flavobacteriia</taxon>
        <taxon>Flavobacteriales</taxon>
        <taxon>Flavobacteriaceae</taxon>
        <taxon>Flavobacterium</taxon>
    </lineage>
</organism>
<dbReference type="PATRIC" id="fig|1086011.3.peg.1855"/>
<evidence type="ECO:0000313" key="2">
    <source>
        <dbReference type="Proteomes" id="UP000005566"/>
    </source>
</evidence>
<sequence>MPKSTIFALKAGQTENQKTDISVIIVTKMYFKQLISNSKVFCTFKIQKL</sequence>
<name>H7FTC3_FLAFP</name>
<dbReference type="AlphaFoldDB" id="H7FTC3"/>
<dbReference type="Proteomes" id="UP000005566">
    <property type="component" value="Unassembled WGS sequence"/>
</dbReference>
<reference evidence="1 2" key="1">
    <citation type="journal article" date="2014" name="Acta Crystallogr. D">
        <title>Structure-based characterization and antifreeze properties of a hyperactive ice-binding protein from the Antarctic bacterium Flavobacterium frigoris PS1.</title>
        <authorList>
            <person name="Do H."/>
            <person name="Kim S.J."/>
            <person name="Kim H.J."/>
            <person name="Lee J.H."/>
        </authorList>
    </citation>
    <scope>NUCLEOTIDE SEQUENCE [LARGE SCALE GENOMIC DNA]</scope>
    <source>
        <strain evidence="1 2">PS1</strain>
    </source>
</reference>
<evidence type="ECO:0000313" key="1">
    <source>
        <dbReference type="EMBL" id="EIA08177.1"/>
    </source>
</evidence>
<comment type="caution">
    <text evidence="1">The sequence shown here is derived from an EMBL/GenBank/DDBJ whole genome shotgun (WGS) entry which is preliminary data.</text>
</comment>
<accession>H7FTC3</accession>